<dbReference type="PANTHER" id="PTHR47363:SF1">
    <property type="entry name" value="GLUCOKINASE"/>
    <property type="match status" value="1"/>
</dbReference>
<organism evidence="4">
    <name type="scientific">Leptospirillum ferriphilum</name>
    <dbReference type="NCBI Taxonomy" id="178606"/>
    <lineage>
        <taxon>Bacteria</taxon>
        <taxon>Pseudomonadati</taxon>
        <taxon>Nitrospirota</taxon>
        <taxon>Nitrospiria</taxon>
        <taxon>Nitrospirales</taxon>
        <taxon>Nitrospiraceae</taxon>
        <taxon>Leptospirillum</taxon>
    </lineage>
</organism>
<gene>
    <name evidence="4" type="primary">glk</name>
    <name evidence="4" type="ORF">ENX03_07660</name>
</gene>
<dbReference type="InterPro" id="IPR003836">
    <property type="entry name" value="Glucokinase"/>
</dbReference>
<evidence type="ECO:0000256" key="3">
    <source>
        <dbReference type="RuleBase" id="RU004046"/>
    </source>
</evidence>
<dbReference type="InterPro" id="IPR043129">
    <property type="entry name" value="ATPase_NBD"/>
</dbReference>
<dbReference type="GO" id="GO:0004340">
    <property type="term" value="F:glucokinase activity"/>
    <property type="evidence" value="ECO:0007669"/>
    <property type="project" value="UniProtKB-EC"/>
</dbReference>
<proteinExistence type="inferred from homology"/>
<dbReference type="AlphaFoldDB" id="A0A7C3QUA0"/>
<evidence type="ECO:0000256" key="1">
    <source>
        <dbReference type="ARBA" id="ARBA00022679"/>
    </source>
</evidence>
<dbReference type="SUPFAM" id="SSF53067">
    <property type="entry name" value="Actin-like ATPase domain"/>
    <property type="match status" value="1"/>
</dbReference>
<dbReference type="PANTHER" id="PTHR47363">
    <property type="entry name" value="GLUCOKINASE"/>
    <property type="match status" value="1"/>
</dbReference>
<dbReference type="Gene3D" id="3.40.367.20">
    <property type="match status" value="1"/>
</dbReference>
<dbReference type="EMBL" id="DTMM01000160">
    <property type="protein sequence ID" value="HFT93791.1"/>
    <property type="molecule type" value="Genomic_DNA"/>
</dbReference>
<name>A0A7C3QUA0_9BACT</name>
<dbReference type="CDD" id="cd24008">
    <property type="entry name" value="ASKHA_NBD_GLK"/>
    <property type="match status" value="1"/>
</dbReference>
<dbReference type="Pfam" id="PF02685">
    <property type="entry name" value="Glucokinase"/>
    <property type="match status" value="1"/>
</dbReference>
<dbReference type="GO" id="GO:0005536">
    <property type="term" value="F:D-glucose binding"/>
    <property type="evidence" value="ECO:0007669"/>
    <property type="project" value="InterPro"/>
</dbReference>
<evidence type="ECO:0000256" key="2">
    <source>
        <dbReference type="ARBA" id="ARBA00022777"/>
    </source>
</evidence>
<dbReference type="NCBIfam" id="TIGR00749">
    <property type="entry name" value="glk"/>
    <property type="match status" value="1"/>
</dbReference>
<reference evidence="4" key="1">
    <citation type="journal article" date="2020" name="mSystems">
        <title>Genome- and Community-Level Interaction Insights into Carbon Utilization and Element Cycling Functions of Hydrothermarchaeota in Hydrothermal Sediment.</title>
        <authorList>
            <person name="Zhou Z."/>
            <person name="Liu Y."/>
            <person name="Xu W."/>
            <person name="Pan J."/>
            <person name="Luo Z.H."/>
            <person name="Li M."/>
        </authorList>
    </citation>
    <scope>NUCLEOTIDE SEQUENCE [LARGE SCALE GENOMIC DNA]</scope>
    <source>
        <strain evidence="4">SpSt-902</strain>
    </source>
</reference>
<comment type="caution">
    <text evidence="4">The sequence shown here is derived from an EMBL/GenBank/DDBJ whole genome shotgun (WGS) entry which is preliminary data.</text>
</comment>
<dbReference type="GO" id="GO:0006096">
    <property type="term" value="P:glycolytic process"/>
    <property type="evidence" value="ECO:0007669"/>
    <property type="project" value="InterPro"/>
</dbReference>
<keyword evidence="1 4" id="KW-0808">Transferase</keyword>
<accession>A0A7C3QUA0</accession>
<sequence>MDHAWILAGDIGGTKTALGLFSSADLGKAISSETLAAPVVSARYSSHEYAGLAPIVSEFLEKNRAVAVDHPVWATFGVAGPVLDNRCETTNLPWIIEGSLLEKTFAWESGSVRLVNDLVAMGWGINLVRGAGGILWLRKGPGGTWGNAVLVAPGTGLGEALLEDDHGRLKPWASEGGHTDWAPVTPLQVRLLEFLWKQFSHVSSERLLSGPGLVNIYRFVCQDGPHHPNLLDQNLPEEHLPEKITQAAIAGTDPAAVNALGIFAELLAQEAGNMALKVLATGGVFLGGGIPGKILPFLQNASFLEHMADKGRYREFLEQIPVGVLTHEETPLLGAAYQAYLRFSGTL</sequence>
<dbReference type="Gene3D" id="3.30.420.40">
    <property type="match status" value="1"/>
</dbReference>
<dbReference type="GO" id="GO:0005524">
    <property type="term" value="F:ATP binding"/>
    <property type="evidence" value="ECO:0007669"/>
    <property type="project" value="InterPro"/>
</dbReference>
<evidence type="ECO:0000313" key="4">
    <source>
        <dbReference type="EMBL" id="HFT93791.1"/>
    </source>
</evidence>
<keyword evidence="2 4" id="KW-0418">Kinase</keyword>
<protein>
    <submittedName>
        <fullName evidence="4">Glucokinase</fullName>
        <ecNumber evidence="4">2.7.1.2</ecNumber>
    </submittedName>
</protein>
<dbReference type="EC" id="2.7.1.2" evidence="4"/>
<comment type="similarity">
    <text evidence="3">Belongs to the bacterial glucokinase family.</text>
</comment>